<feature type="non-terminal residue" evidence="7">
    <location>
        <position position="375"/>
    </location>
</feature>
<gene>
    <name evidence="7" type="ORF">JS528_04940</name>
</gene>
<protein>
    <recommendedName>
        <fullName evidence="6">Carbohydrate kinase FGGY N-terminal domain-containing protein</fullName>
    </recommendedName>
</protein>
<dbReference type="SUPFAM" id="SSF53067">
    <property type="entry name" value="Actin-like ATPase domain"/>
    <property type="match status" value="1"/>
</dbReference>
<feature type="domain" description="Carbohydrate kinase FGGY N-terminal" evidence="6">
    <location>
        <begin position="9"/>
        <end position="234"/>
    </location>
</feature>
<dbReference type="PANTHER" id="PTHR43095:SF5">
    <property type="entry name" value="XYLULOSE KINASE"/>
    <property type="match status" value="1"/>
</dbReference>
<dbReference type="EMBL" id="JAFEJS010000004">
    <property type="protein sequence ID" value="MBT1172707.1"/>
    <property type="molecule type" value="Genomic_DNA"/>
</dbReference>
<evidence type="ECO:0000256" key="5">
    <source>
        <dbReference type="SAM" id="MobiDB-lite"/>
    </source>
</evidence>
<evidence type="ECO:0000256" key="3">
    <source>
        <dbReference type="ARBA" id="ARBA00022679"/>
    </source>
</evidence>
<sequence>MDTGCASRYAAVFDSGTTALKGALVRDDGAIVASASEDLDLILAGPDNEYREQDPDQWWRAFAAVSRRMLDEASGSEPGFRAAGDGRGSGAGQSGDRSDEAGAGRIAGIIFSGQMQDLIALDADLNPVRNAILYSDGRAGDEAAALAEAYGARRFLDVVGNRLEGCLPIPKLMWMRAHEPEAFARTAHVLISSKDYLIARLTGRCVGDVAACSTAGAMDIRSGAWDAGILDAADAVAAGLTDAAGRRRGAKDTGNIEAAEGIGHLLPELHRPQDVVGAVTPEAAALTGLAPGTPVFAGIGDAGATTFASGADRPGRYNINLGTSGWIATVSPDPFVDKPGAANLAFGVAPGFVNAVPFLNAGDVHKWVSTVLAGT</sequence>
<dbReference type="InterPro" id="IPR050406">
    <property type="entry name" value="FGGY_Carb_Kinase"/>
</dbReference>
<dbReference type="PANTHER" id="PTHR43095">
    <property type="entry name" value="SUGAR KINASE"/>
    <property type="match status" value="1"/>
</dbReference>
<reference evidence="7 8" key="1">
    <citation type="journal article" date="2021" name="Environ. Microbiol.">
        <title>Genetic insights into the dark matter of the mammalian gut microbiota through targeted genome reconstruction.</title>
        <authorList>
            <person name="Lugli G.A."/>
            <person name="Alessandri G."/>
            <person name="Milani C."/>
            <person name="Viappiani A."/>
            <person name="Fontana F."/>
            <person name="Tarracchini C."/>
            <person name="Mancabelli L."/>
            <person name="Argentini C."/>
            <person name="Ruiz L."/>
            <person name="Margolles A."/>
            <person name="van Sinderen D."/>
            <person name="Turroni F."/>
            <person name="Ventura M."/>
        </authorList>
    </citation>
    <scope>NUCLEOTIDE SEQUENCE [LARGE SCALE GENOMIC DNA]</scope>
    <source>
        <strain evidence="7 8">MA2</strain>
    </source>
</reference>
<keyword evidence="3" id="KW-0808">Transferase</keyword>
<evidence type="ECO:0000256" key="1">
    <source>
        <dbReference type="ARBA" id="ARBA00009156"/>
    </source>
</evidence>
<comment type="caution">
    <text evidence="7">The sequence shown here is derived from an EMBL/GenBank/DDBJ whole genome shotgun (WGS) entry which is preliminary data.</text>
</comment>
<evidence type="ECO:0000313" key="7">
    <source>
        <dbReference type="EMBL" id="MBT1172707.1"/>
    </source>
</evidence>
<dbReference type="InterPro" id="IPR018484">
    <property type="entry name" value="FGGY_N"/>
</dbReference>
<evidence type="ECO:0000256" key="2">
    <source>
        <dbReference type="ARBA" id="ARBA00022629"/>
    </source>
</evidence>
<comment type="similarity">
    <text evidence="1">Belongs to the FGGY kinase family.</text>
</comment>
<organism evidence="7 8">
    <name type="scientific">Bifidobacterium santillanense</name>
    <dbReference type="NCBI Taxonomy" id="2809028"/>
    <lineage>
        <taxon>Bacteria</taxon>
        <taxon>Bacillati</taxon>
        <taxon>Actinomycetota</taxon>
        <taxon>Actinomycetes</taxon>
        <taxon>Bifidobacteriales</taxon>
        <taxon>Bifidobacteriaceae</taxon>
        <taxon>Bifidobacterium</taxon>
    </lineage>
</organism>
<proteinExistence type="inferred from homology"/>
<dbReference type="Gene3D" id="3.30.420.40">
    <property type="match status" value="2"/>
</dbReference>
<evidence type="ECO:0000256" key="4">
    <source>
        <dbReference type="ARBA" id="ARBA00022777"/>
    </source>
</evidence>
<dbReference type="Pfam" id="PF00370">
    <property type="entry name" value="FGGY_N"/>
    <property type="match status" value="1"/>
</dbReference>
<dbReference type="RefSeq" id="WP_240541341.1">
    <property type="nucleotide sequence ID" value="NZ_JAFEJS010000004.1"/>
</dbReference>
<dbReference type="Proteomes" id="UP000773064">
    <property type="component" value="Unassembled WGS sequence"/>
</dbReference>
<keyword evidence="2" id="KW-0859">Xylose metabolism</keyword>
<accession>A0ABS5UP63</accession>
<keyword evidence="4" id="KW-0418">Kinase</keyword>
<evidence type="ECO:0000313" key="8">
    <source>
        <dbReference type="Proteomes" id="UP000773064"/>
    </source>
</evidence>
<name>A0ABS5UP63_9BIFI</name>
<keyword evidence="2" id="KW-0119">Carbohydrate metabolism</keyword>
<keyword evidence="8" id="KW-1185">Reference proteome</keyword>
<feature type="region of interest" description="Disordered" evidence="5">
    <location>
        <begin position="73"/>
        <end position="100"/>
    </location>
</feature>
<dbReference type="InterPro" id="IPR043129">
    <property type="entry name" value="ATPase_NBD"/>
</dbReference>
<evidence type="ECO:0000259" key="6">
    <source>
        <dbReference type="Pfam" id="PF00370"/>
    </source>
</evidence>